<feature type="domain" description="DUF4398" evidence="2">
    <location>
        <begin position="34"/>
        <end position="109"/>
    </location>
</feature>
<reference evidence="4" key="1">
    <citation type="journal article" date="2019" name="J. Bacteriol.">
        <title>A Mutagenic Screen Identifies a TonB-Dependent Receptor Required for the Lanthanide Metal Switch in the Type I Methanotroph 'Methylotuvimicrobium buryatense' 5GB1C.</title>
        <authorList>
            <person name="Groom J.D."/>
            <person name="Ford S.M."/>
            <person name="Pesesky M.W."/>
            <person name="Lidstrom M.E."/>
        </authorList>
    </citation>
    <scope>NUCLEOTIDE SEQUENCE [LARGE SCALE GENOMIC DNA]</scope>
    <source>
        <strain evidence="4">5GB1C</strain>
    </source>
</reference>
<sequence>MKNYRSVTKTIKLGLAFGVSMFILGCAGVPPHEEITRSSYVIKEAEADGARQLAPLELRNASQTLENARAAMDDKDYQKARNLAAQAELEGELAKAKAEALKVQKSAEEIKDGNRILKEELKRYHPAY</sequence>
<keyword evidence="4" id="KW-1185">Reference proteome</keyword>
<dbReference type="Pfam" id="PF14346">
    <property type="entry name" value="DUF4398"/>
    <property type="match status" value="1"/>
</dbReference>
<organism evidence="3 4">
    <name type="scientific">Methylotuvimicrobium buryatense</name>
    <name type="common">Methylomicrobium buryatense</name>
    <dbReference type="NCBI Taxonomy" id="95641"/>
    <lineage>
        <taxon>Bacteria</taxon>
        <taxon>Pseudomonadati</taxon>
        <taxon>Pseudomonadota</taxon>
        <taxon>Gammaproteobacteria</taxon>
        <taxon>Methylococcales</taxon>
        <taxon>Methylococcaceae</taxon>
        <taxon>Methylotuvimicrobium</taxon>
    </lineage>
</organism>
<dbReference type="InterPro" id="IPR025511">
    <property type="entry name" value="DUF4398"/>
</dbReference>
<feature type="coiled-coil region" evidence="1">
    <location>
        <begin position="77"/>
        <end position="106"/>
    </location>
</feature>
<gene>
    <name evidence="3" type="ORF">EQU24_14580</name>
</gene>
<dbReference type="STRING" id="675511.GCA_000341735_00133"/>
<keyword evidence="1" id="KW-0175">Coiled coil</keyword>
<evidence type="ECO:0000313" key="4">
    <source>
        <dbReference type="Proteomes" id="UP000305881"/>
    </source>
</evidence>
<dbReference type="OrthoDB" id="6900832at2"/>
<accession>A0A4P9US07</accession>
<name>A0A4P9US07_METBY</name>
<evidence type="ECO:0000256" key="1">
    <source>
        <dbReference type="SAM" id="Coils"/>
    </source>
</evidence>
<dbReference type="Gene3D" id="1.20.1270.390">
    <property type="match status" value="1"/>
</dbReference>
<evidence type="ECO:0000313" key="3">
    <source>
        <dbReference type="EMBL" id="QCW83333.1"/>
    </source>
</evidence>
<dbReference type="PROSITE" id="PS51257">
    <property type="entry name" value="PROKAR_LIPOPROTEIN"/>
    <property type="match status" value="1"/>
</dbReference>
<dbReference type="KEGG" id="mbur:EQU24_14580"/>
<dbReference type="EMBL" id="CP035467">
    <property type="protein sequence ID" value="QCW83333.1"/>
    <property type="molecule type" value="Genomic_DNA"/>
</dbReference>
<evidence type="ECO:0000259" key="2">
    <source>
        <dbReference type="Pfam" id="PF14346"/>
    </source>
</evidence>
<dbReference type="AlphaFoldDB" id="A0A4P9US07"/>
<proteinExistence type="predicted"/>
<dbReference type="RefSeq" id="WP_083877582.1">
    <property type="nucleotide sequence ID" value="NZ_CP035467.1"/>
</dbReference>
<dbReference type="Proteomes" id="UP000305881">
    <property type="component" value="Chromosome"/>
</dbReference>
<protein>
    <submittedName>
        <fullName evidence="3">DUF4398 domain-containing protein</fullName>
    </submittedName>
</protein>